<dbReference type="KEGG" id="fpq:IB65_02980"/>
<feature type="domain" description="Tail specific protease" evidence="1">
    <location>
        <begin position="237"/>
        <end position="436"/>
    </location>
</feature>
<dbReference type="GO" id="GO:0006508">
    <property type="term" value="P:proteolysis"/>
    <property type="evidence" value="ECO:0007669"/>
    <property type="project" value="InterPro"/>
</dbReference>
<reference evidence="2 3" key="1">
    <citation type="submission" date="2020-07" db="EMBL/GenBank/DDBJ databases">
        <title>Genomic characterization of Flavobacterium psychrophilum strains.</title>
        <authorList>
            <person name="Castillo D."/>
            <person name="Jorgensen J."/>
            <person name="Middelboe M."/>
        </authorList>
    </citation>
    <scope>NUCLEOTIDE SEQUENCE [LARGE SCALE GENOMIC DNA]</scope>
    <source>
        <strain evidence="2 3">FPS-R7</strain>
    </source>
</reference>
<dbReference type="GO" id="GO:0030288">
    <property type="term" value="C:outer membrane-bounded periplasmic space"/>
    <property type="evidence" value="ECO:0007669"/>
    <property type="project" value="TreeGrafter"/>
</dbReference>
<accession>A0A7U2NF08</accession>
<dbReference type="SUPFAM" id="SSF52096">
    <property type="entry name" value="ClpP/crotonase"/>
    <property type="match status" value="1"/>
</dbReference>
<proteinExistence type="predicted"/>
<gene>
    <name evidence="2" type="ORF">H0H26_10455</name>
</gene>
<dbReference type="PANTHER" id="PTHR32060">
    <property type="entry name" value="TAIL-SPECIFIC PROTEASE"/>
    <property type="match status" value="1"/>
</dbReference>
<evidence type="ECO:0000259" key="1">
    <source>
        <dbReference type="Pfam" id="PF03572"/>
    </source>
</evidence>
<dbReference type="Proteomes" id="UP000596329">
    <property type="component" value="Chromosome"/>
</dbReference>
<dbReference type="RefSeq" id="WP_034097877.1">
    <property type="nucleotide sequence ID" value="NZ_CBCRUG010000001.1"/>
</dbReference>
<dbReference type="AlphaFoldDB" id="A0A7U2NF08"/>
<dbReference type="InterPro" id="IPR029045">
    <property type="entry name" value="ClpP/crotonase-like_dom_sf"/>
</dbReference>
<dbReference type="Pfam" id="PF03572">
    <property type="entry name" value="Peptidase_S41"/>
    <property type="match status" value="1"/>
</dbReference>
<dbReference type="KEGG" id="fpv:IA03_03055"/>
<dbReference type="KEGG" id="fpw:IA04_02965"/>
<dbReference type="EMBL" id="CP059075">
    <property type="protein sequence ID" value="QRE03312.1"/>
    <property type="molecule type" value="Genomic_DNA"/>
</dbReference>
<dbReference type="PANTHER" id="PTHR32060:SF30">
    <property type="entry name" value="CARBOXY-TERMINAL PROCESSING PROTEASE CTPA"/>
    <property type="match status" value="1"/>
</dbReference>
<evidence type="ECO:0000313" key="3">
    <source>
        <dbReference type="Proteomes" id="UP000596329"/>
    </source>
</evidence>
<dbReference type="InterPro" id="IPR005151">
    <property type="entry name" value="Tail-specific_protease"/>
</dbReference>
<dbReference type="Gene3D" id="3.90.226.10">
    <property type="entry name" value="2-enoyl-CoA Hydratase, Chain A, domain 1"/>
    <property type="match status" value="1"/>
</dbReference>
<protein>
    <recommendedName>
        <fullName evidence="1">Tail specific protease domain-containing protein</fullName>
    </recommendedName>
</protein>
<dbReference type="GO" id="GO:0004175">
    <property type="term" value="F:endopeptidase activity"/>
    <property type="evidence" value="ECO:0007669"/>
    <property type="project" value="TreeGrafter"/>
</dbReference>
<dbReference type="GO" id="GO:0008236">
    <property type="term" value="F:serine-type peptidase activity"/>
    <property type="evidence" value="ECO:0007669"/>
    <property type="project" value="InterPro"/>
</dbReference>
<name>A0A7U2NF08_FLAPS</name>
<organism evidence="2 3">
    <name type="scientific">Flavobacterium psychrophilum</name>
    <dbReference type="NCBI Taxonomy" id="96345"/>
    <lineage>
        <taxon>Bacteria</taxon>
        <taxon>Pseudomonadati</taxon>
        <taxon>Bacteroidota</taxon>
        <taxon>Flavobacteriia</taxon>
        <taxon>Flavobacteriales</taxon>
        <taxon>Flavobacteriaceae</taxon>
        <taxon>Flavobacterium</taxon>
    </lineage>
</organism>
<dbReference type="KEGG" id="fpk:IA06_03005"/>
<evidence type="ECO:0000313" key="2">
    <source>
        <dbReference type="EMBL" id="QRE03312.1"/>
    </source>
</evidence>
<sequence length="452" mass="52252">MKLKIIIVVFITNLAFGQKVCNEFYNKKFTKCELVADIEFIKEKILNAHINPFTEISKEEFEKSIIQVENSLEEGMTQKDFYFLAKPIFVKLNDEHSALNDFCITDSIKNSLTFFPLRFKYENQKVILTENYSGKSIANGDELLSINEFSIQSIIDGCSNQVFGVSEERKTIAIEKLWFYLSKFCFFITDDFNLKFKSGKATLIKGQNWEVLSKNIQKTKKTDTDISILKYEKIKNFGYLTINTFNDKELKYDKWELKIDSVFSKIKKDKVQKLIIDVSNNSGGNSEIGNLLIDYFSDKKYKDYGGKWKKSKEYSDLMKNNNSEYAPYEKLQNGEILPFVSDENKPLKNKNRFNGKTYVLVGENTFSSAMMFAVMVLDNKLATVIGKTPSKGHPNHFGELIGFTTPNTDLYFRFGVKEWIRPSGKTEHNKLIPNIAIDLYNMSKEDIIELLK</sequence>
<dbReference type="GO" id="GO:0007165">
    <property type="term" value="P:signal transduction"/>
    <property type="evidence" value="ECO:0007669"/>
    <property type="project" value="TreeGrafter"/>
</dbReference>